<dbReference type="AlphaFoldDB" id="A0A8X7BP86"/>
<keyword evidence="1" id="KW-1133">Transmembrane helix</keyword>
<dbReference type="EMBL" id="BMAV01001409">
    <property type="protein sequence ID" value="GFY39511.1"/>
    <property type="molecule type" value="Genomic_DNA"/>
</dbReference>
<keyword evidence="1" id="KW-0812">Transmembrane</keyword>
<protein>
    <submittedName>
        <fullName evidence="2">Uncharacterized protein</fullName>
    </submittedName>
</protein>
<name>A0A8X7BP86_9ARAC</name>
<accession>A0A8X7BP86</accession>
<reference evidence="2" key="1">
    <citation type="submission" date="2020-08" db="EMBL/GenBank/DDBJ databases">
        <title>Multicomponent nature underlies the extraordinary mechanical properties of spider dragline silk.</title>
        <authorList>
            <person name="Kono N."/>
            <person name="Nakamura H."/>
            <person name="Mori M."/>
            <person name="Yoshida Y."/>
            <person name="Ohtoshi R."/>
            <person name="Malay A.D."/>
            <person name="Moran D.A.P."/>
            <person name="Tomita M."/>
            <person name="Numata K."/>
            <person name="Arakawa K."/>
        </authorList>
    </citation>
    <scope>NUCLEOTIDE SEQUENCE</scope>
</reference>
<comment type="caution">
    <text evidence="2">The sequence shown here is derived from an EMBL/GenBank/DDBJ whole genome shotgun (WGS) entry which is preliminary data.</text>
</comment>
<gene>
    <name evidence="2" type="primary">NCL1_40015</name>
    <name evidence="2" type="ORF">TNIN_315361</name>
</gene>
<feature type="transmembrane region" description="Helical" evidence="1">
    <location>
        <begin position="356"/>
        <end position="375"/>
    </location>
</feature>
<keyword evidence="3" id="KW-1185">Reference proteome</keyword>
<sequence>MEFFENRPVLSLRQMSMTKLATLVCRDPKILNFMKINGCASYVFPSKNTHLYLGVKNPRKDVWMWKSLVRDVNLTPYDERSRRDAPDELNWQIKRNILPFARWEELVNKRISSLPKLLQQELLDVIRLVSIEIDKWIKYHSLIWARSSHIARHFQYEFQWNSLGKIDQERTAMKLILNKRLPTRDRCTLCVLYDLTDMIPLQEKVPDEIIQTYRRRELPISMAFAGIKINYLKRKDMFATAGCKQKMLFLGDALLRECLQYEDFLFYLSHLKDYEREAIFKYYGFKILRMYFLEWPLQSKFLSAAEQLLPHLNEEDFCDLLKIIVYERIMLGWEDFNYIDLLKEFWSLSPLHLKEYIMALGPFYVAIMFIINFPVGGNFPNEILFKSHQRDALVFQYSGVKYCLYKKNEVVSKKKSFLSNILSPPQLQEFHTITSTMSRII</sequence>
<proteinExistence type="predicted"/>
<dbReference type="OrthoDB" id="10358774at2759"/>
<evidence type="ECO:0000313" key="3">
    <source>
        <dbReference type="Proteomes" id="UP000886998"/>
    </source>
</evidence>
<evidence type="ECO:0000313" key="2">
    <source>
        <dbReference type="EMBL" id="GFY39511.1"/>
    </source>
</evidence>
<organism evidence="2 3">
    <name type="scientific">Trichonephila inaurata madagascariensis</name>
    <dbReference type="NCBI Taxonomy" id="2747483"/>
    <lineage>
        <taxon>Eukaryota</taxon>
        <taxon>Metazoa</taxon>
        <taxon>Ecdysozoa</taxon>
        <taxon>Arthropoda</taxon>
        <taxon>Chelicerata</taxon>
        <taxon>Arachnida</taxon>
        <taxon>Araneae</taxon>
        <taxon>Araneomorphae</taxon>
        <taxon>Entelegynae</taxon>
        <taxon>Araneoidea</taxon>
        <taxon>Nephilidae</taxon>
        <taxon>Trichonephila</taxon>
        <taxon>Trichonephila inaurata</taxon>
    </lineage>
</organism>
<evidence type="ECO:0000256" key="1">
    <source>
        <dbReference type="SAM" id="Phobius"/>
    </source>
</evidence>
<keyword evidence="1" id="KW-0472">Membrane</keyword>
<dbReference type="Proteomes" id="UP000886998">
    <property type="component" value="Unassembled WGS sequence"/>
</dbReference>